<dbReference type="InterPro" id="IPR036942">
    <property type="entry name" value="Beta-barrel_TonB_sf"/>
</dbReference>
<dbReference type="NCBIfam" id="TIGR04056">
    <property type="entry name" value="OMP_RagA_SusC"/>
    <property type="match status" value="1"/>
</dbReference>
<keyword evidence="3 7" id="KW-1134">Transmembrane beta strand</keyword>
<dbReference type="InterPro" id="IPR018247">
    <property type="entry name" value="EF_Hand_1_Ca_BS"/>
</dbReference>
<dbReference type="Gene3D" id="2.40.170.20">
    <property type="entry name" value="TonB-dependent receptor, beta-barrel domain"/>
    <property type="match status" value="1"/>
</dbReference>
<evidence type="ECO:0000259" key="8">
    <source>
        <dbReference type="Pfam" id="PF07715"/>
    </source>
</evidence>
<name>A0A3P1BK70_9BACT</name>
<dbReference type="Gene3D" id="2.170.130.10">
    <property type="entry name" value="TonB-dependent receptor, plug domain"/>
    <property type="match status" value="1"/>
</dbReference>
<keyword evidence="2 7" id="KW-0813">Transport</keyword>
<dbReference type="GO" id="GO:0009279">
    <property type="term" value="C:cell outer membrane"/>
    <property type="evidence" value="ECO:0007669"/>
    <property type="project" value="UniProtKB-SubCell"/>
</dbReference>
<dbReference type="InterPro" id="IPR023997">
    <property type="entry name" value="TonB-dep_OMP_SusC/RagA_CS"/>
</dbReference>
<comment type="similarity">
    <text evidence="7">Belongs to the TonB-dependent receptor family.</text>
</comment>
<dbReference type="OrthoDB" id="9768177at2"/>
<dbReference type="InterPro" id="IPR037066">
    <property type="entry name" value="Plug_dom_sf"/>
</dbReference>
<evidence type="ECO:0000256" key="2">
    <source>
        <dbReference type="ARBA" id="ARBA00022448"/>
    </source>
</evidence>
<dbReference type="PROSITE" id="PS00018">
    <property type="entry name" value="EF_HAND_1"/>
    <property type="match status" value="1"/>
</dbReference>
<comment type="caution">
    <text evidence="9">The sequence shown here is derived from an EMBL/GenBank/DDBJ whole genome shotgun (WGS) entry which is preliminary data.</text>
</comment>
<keyword evidence="4 7" id="KW-0812">Transmembrane</keyword>
<dbReference type="NCBIfam" id="TIGR04057">
    <property type="entry name" value="SusC_RagA_signa"/>
    <property type="match status" value="1"/>
</dbReference>
<dbReference type="InterPro" id="IPR008969">
    <property type="entry name" value="CarboxyPept-like_regulatory"/>
</dbReference>
<evidence type="ECO:0000313" key="10">
    <source>
        <dbReference type="Proteomes" id="UP000271925"/>
    </source>
</evidence>
<evidence type="ECO:0000256" key="6">
    <source>
        <dbReference type="ARBA" id="ARBA00023237"/>
    </source>
</evidence>
<feature type="domain" description="TonB-dependent receptor plug" evidence="8">
    <location>
        <begin position="139"/>
        <end position="244"/>
    </location>
</feature>
<protein>
    <submittedName>
        <fullName evidence="9">TonB-dependent receptor</fullName>
    </submittedName>
</protein>
<keyword evidence="5 7" id="KW-0472">Membrane</keyword>
<dbReference type="InterPro" id="IPR039426">
    <property type="entry name" value="TonB-dep_rcpt-like"/>
</dbReference>
<keyword evidence="6 7" id="KW-0998">Cell outer membrane</keyword>
<dbReference type="Gene3D" id="2.60.40.1120">
    <property type="entry name" value="Carboxypeptidase-like, regulatory domain"/>
    <property type="match status" value="1"/>
</dbReference>
<dbReference type="AlphaFoldDB" id="A0A3P1BK70"/>
<reference evidence="9 10" key="1">
    <citation type="submission" date="2018-11" db="EMBL/GenBank/DDBJ databases">
        <authorList>
            <person name="Zhou Z."/>
            <person name="Wang G."/>
        </authorList>
    </citation>
    <scope>NUCLEOTIDE SEQUENCE [LARGE SCALE GENOMIC DNA]</scope>
    <source>
        <strain evidence="9 10">KCTC52004</strain>
    </source>
</reference>
<dbReference type="InterPro" id="IPR012910">
    <property type="entry name" value="Plug_dom"/>
</dbReference>
<dbReference type="PROSITE" id="PS52016">
    <property type="entry name" value="TONB_DEPENDENT_REC_3"/>
    <property type="match status" value="1"/>
</dbReference>
<dbReference type="SUPFAM" id="SSF56935">
    <property type="entry name" value="Porins"/>
    <property type="match status" value="1"/>
</dbReference>
<dbReference type="Proteomes" id="UP000271925">
    <property type="component" value="Unassembled WGS sequence"/>
</dbReference>
<evidence type="ECO:0000256" key="7">
    <source>
        <dbReference type="PROSITE-ProRule" id="PRU01360"/>
    </source>
</evidence>
<dbReference type="Pfam" id="PF13715">
    <property type="entry name" value="CarbopepD_reg_2"/>
    <property type="match status" value="1"/>
</dbReference>
<organism evidence="9 10">
    <name type="scientific">Larkinella rosea</name>
    <dbReference type="NCBI Taxonomy" id="2025312"/>
    <lineage>
        <taxon>Bacteria</taxon>
        <taxon>Pseudomonadati</taxon>
        <taxon>Bacteroidota</taxon>
        <taxon>Cytophagia</taxon>
        <taxon>Cytophagales</taxon>
        <taxon>Spirosomataceae</taxon>
        <taxon>Larkinella</taxon>
    </lineage>
</organism>
<evidence type="ECO:0000256" key="4">
    <source>
        <dbReference type="ARBA" id="ARBA00022692"/>
    </source>
</evidence>
<dbReference type="InterPro" id="IPR023996">
    <property type="entry name" value="TonB-dep_OMP_SusC/RagA"/>
</dbReference>
<evidence type="ECO:0000256" key="5">
    <source>
        <dbReference type="ARBA" id="ARBA00023136"/>
    </source>
</evidence>
<evidence type="ECO:0000256" key="1">
    <source>
        <dbReference type="ARBA" id="ARBA00004571"/>
    </source>
</evidence>
<evidence type="ECO:0000256" key="3">
    <source>
        <dbReference type="ARBA" id="ARBA00022452"/>
    </source>
</evidence>
<gene>
    <name evidence="9" type="ORF">EHT25_22260</name>
</gene>
<dbReference type="FunFam" id="2.170.130.10:FF:000003">
    <property type="entry name" value="SusC/RagA family TonB-linked outer membrane protein"/>
    <property type="match status" value="1"/>
</dbReference>
<dbReference type="EMBL" id="RQJO01000010">
    <property type="protein sequence ID" value="RRB00914.1"/>
    <property type="molecule type" value="Genomic_DNA"/>
</dbReference>
<dbReference type="Pfam" id="PF07715">
    <property type="entry name" value="Plug"/>
    <property type="match status" value="1"/>
</dbReference>
<dbReference type="SUPFAM" id="SSF49464">
    <property type="entry name" value="Carboxypeptidase regulatory domain-like"/>
    <property type="match status" value="1"/>
</dbReference>
<accession>A0A3P1BK70</accession>
<proteinExistence type="inferred from homology"/>
<evidence type="ECO:0000313" key="9">
    <source>
        <dbReference type="EMBL" id="RRB00914.1"/>
    </source>
</evidence>
<keyword evidence="10" id="KW-1185">Reference proteome</keyword>
<keyword evidence="9" id="KW-0675">Receptor</keyword>
<dbReference type="RefSeq" id="WP_124877378.1">
    <property type="nucleotide sequence ID" value="NZ_RQJO01000010.1"/>
</dbReference>
<comment type="subcellular location">
    <subcellularLocation>
        <location evidence="1 7">Cell outer membrane</location>
        <topology evidence="1 7">Multi-pass membrane protein</topology>
    </subcellularLocation>
</comment>
<sequence length="1028" mass="113315">MKPSQRFSILHFLLGIGLFSQLVYPDSARASPTLKTAFGNFGKRSVLLPISGRVTGDKGEAVPGVSVVLKGTTRGTTTDAEGGFRLEVPDASATLVFSFVGYLTQEITVGNRTTIDVQLASDEKALSEVVVVGYSTIKKESLTGAVTAIKGPELVKRTTSNVQQALQGQMPGLTVLDQGAGPGKTNMVMRIRGITTLGANEPLVIVDGIEQRLSDINPLDIESVSVLKDASSTAIYGSRAANGVILLTTKRAASGKVSVSYNGYYALQNTNNNPVHMGLEDYLRLQQTAWTNSTGGPGIFTDAYIQEYLSATDRLKYPLPNTWYDAVLHTAPQMNHSVSVSGGNENIKALLSIRYQNQQGIIANSDSKISEVRLNTDYRLSSRLKFSTDINYRANKILSPINENDVFNKMLQTSQWTVPRYPDGTYGISSDGYNPLLSAEVAGTARTLDEYLFGNFKGELQILKGLTFTTQLGARVTLTTGKNYTNRYEVRDYFNPSIVRKSVPLNSLTENRNDVREFTMNNLLNYSTNIGDHTINALLGYSQIENKGRSLSAYRQGFYSNDLQSIGSGTNDATKNNGGTEYSWGLRSYFGRINYAYKDRYLFEANGRYDGSSRFLSNNRYSFFPSVSAGWRVSEEKFWGELSRYVSELKLRGSWGQTGNQAVELYSGLATLSSGVYSFNGLPAQTFQQTRIANQNLTWETTTQSNFGLDANFLNNRFSVSIDYYRKSTDGILLTLPVPGTLGLLPAPQNAGTVENKGWEFVVNTRNKVGPVGIDASFNFNINQNNVGNLAGTGPYITGGNETRYITAEGYAINSFWGYKTAGLFQTAEEIKNYPTMRTGIMPGDVKFLDLNNDGKITPTDMTFLGLSFPKYTFGSSLNFTYKGFSLNMLFQGTAGSKARVGGAIIEMGIWGGFTHELIAGNYWTPQNPNARFSRPLKYDLRNFVMSDRDLMNGSYLRLKNVQLMYQIPSVLTRKIRIERASVYIATTNLLTFSALNEWNVDPETVPGGRTEQYPQTALSTLGLNIQF</sequence>